<feature type="domain" description="RCK C-terminal" evidence="1">
    <location>
        <begin position="75"/>
        <end position="159"/>
    </location>
</feature>
<evidence type="ECO:0000313" key="3">
    <source>
        <dbReference type="Proteomes" id="UP001596504"/>
    </source>
</evidence>
<dbReference type="InterPro" id="IPR050144">
    <property type="entry name" value="AAE_transporter"/>
</dbReference>
<dbReference type="PANTHER" id="PTHR30445:SF8">
    <property type="entry name" value="K(+)_H(+) ANTIPORTER SUBUNIT KHTT"/>
    <property type="match status" value="1"/>
</dbReference>
<evidence type="ECO:0000259" key="1">
    <source>
        <dbReference type="PROSITE" id="PS51202"/>
    </source>
</evidence>
<reference evidence="3" key="1">
    <citation type="journal article" date="2019" name="Int. J. Syst. Evol. Microbiol.">
        <title>The Global Catalogue of Microorganisms (GCM) 10K type strain sequencing project: providing services to taxonomists for standard genome sequencing and annotation.</title>
        <authorList>
            <consortium name="The Broad Institute Genomics Platform"/>
            <consortium name="The Broad Institute Genome Sequencing Center for Infectious Disease"/>
            <person name="Wu L."/>
            <person name="Ma J."/>
        </authorList>
    </citation>
    <scope>NUCLEOTIDE SEQUENCE [LARGE SCALE GENOMIC DNA]</scope>
    <source>
        <strain evidence="3">WLHS5</strain>
    </source>
</reference>
<gene>
    <name evidence="2" type="ORF">ACFQRI_19575</name>
</gene>
<organism evidence="2 3">
    <name type="scientific">Saccharopolyspora griseoalba</name>
    <dbReference type="NCBI Taxonomy" id="1431848"/>
    <lineage>
        <taxon>Bacteria</taxon>
        <taxon>Bacillati</taxon>
        <taxon>Actinomycetota</taxon>
        <taxon>Actinomycetes</taxon>
        <taxon>Pseudonocardiales</taxon>
        <taxon>Pseudonocardiaceae</taxon>
        <taxon>Saccharopolyspora</taxon>
    </lineage>
</organism>
<accession>A0ABW2LQT9</accession>
<dbReference type="Pfam" id="PF02080">
    <property type="entry name" value="TrkA_C"/>
    <property type="match status" value="1"/>
</dbReference>
<name>A0ABW2LQT9_9PSEU</name>
<dbReference type="InterPro" id="IPR036721">
    <property type="entry name" value="RCK_C_sf"/>
</dbReference>
<evidence type="ECO:0000313" key="2">
    <source>
        <dbReference type="EMBL" id="MFC7343609.1"/>
    </source>
</evidence>
<sequence length="160" mass="16758">MDVNVTPLPGLGTRQDFMTGSGHRVGVITYRDGRFELIVSGQDDPDGCAASIELTSAETSTLAGLLGAPQLVSQLSEQQQEVAGVTTWQLPIAAGTPFVGRELGDTEMRTRTSVSIVAVVRDGTVHPSPRPDFRFASGDLVVVVGTADGLRAAEDILAHG</sequence>
<dbReference type="PIRSF" id="PIRSF005028">
    <property type="entry name" value="KhtT"/>
    <property type="match status" value="1"/>
</dbReference>
<dbReference type="Proteomes" id="UP001596504">
    <property type="component" value="Unassembled WGS sequence"/>
</dbReference>
<dbReference type="PROSITE" id="PS51202">
    <property type="entry name" value="RCK_C"/>
    <property type="match status" value="1"/>
</dbReference>
<dbReference type="PANTHER" id="PTHR30445">
    <property type="entry name" value="K(+)_H(+) ANTIPORTER SUBUNIT KHTT"/>
    <property type="match status" value="1"/>
</dbReference>
<proteinExistence type="predicted"/>
<dbReference type="Gene3D" id="3.30.70.1450">
    <property type="entry name" value="Regulator of K+ conductance, C-terminal domain"/>
    <property type="match status" value="1"/>
</dbReference>
<comment type="caution">
    <text evidence="2">The sequence shown here is derived from an EMBL/GenBank/DDBJ whole genome shotgun (WGS) entry which is preliminary data.</text>
</comment>
<dbReference type="SUPFAM" id="SSF116726">
    <property type="entry name" value="TrkA C-terminal domain-like"/>
    <property type="match status" value="1"/>
</dbReference>
<dbReference type="Pfam" id="PF25991">
    <property type="entry name" value="KhtT_N"/>
    <property type="match status" value="1"/>
</dbReference>
<dbReference type="InterPro" id="IPR026278">
    <property type="entry name" value="KhtT"/>
</dbReference>
<keyword evidence="3" id="KW-1185">Reference proteome</keyword>
<protein>
    <submittedName>
        <fullName evidence="2">Cation:proton antiporter regulatory subunit</fullName>
    </submittedName>
</protein>
<dbReference type="InterPro" id="IPR058776">
    <property type="entry name" value="KhtT-like_N"/>
</dbReference>
<dbReference type="RefSeq" id="WP_380670664.1">
    <property type="nucleotide sequence ID" value="NZ_JBHTCJ010000010.1"/>
</dbReference>
<dbReference type="InterPro" id="IPR006037">
    <property type="entry name" value="RCK_C"/>
</dbReference>
<dbReference type="EMBL" id="JBHTCJ010000010">
    <property type="protein sequence ID" value="MFC7343609.1"/>
    <property type="molecule type" value="Genomic_DNA"/>
</dbReference>